<name>A0ABW7PF84_9ACTN</name>
<dbReference type="Proteomes" id="UP001610631">
    <property type="component" value="Unassembled WGS sequence"/>
</dbReference>
<keyword evidence="2" id="KW-1185">Reference proteome</keyword>
<accession>A0ABW7PF84</accession>
<proteinExistence type="predicted"/>
<dbReference type="Gene3D" id="2.60.40.10">
    <property type="entry name" value="Immunoglobulins"/>
    <property type="match status" value="1"/>
</dbReference>
<dbReference type="EMBL" id="JBBDHD010000037">
    <property type="protein sequence ID" value="MFH7596701.1"/>
    <property type="molecule type" value="Genomic_DNA"/>
</dbReference>
<sequence>MLERTAHKNRTEVTFVLPAGDPPGDVSVVGDFNDWTPGAHPLTPRPDGRRAVTVKLEARRVHHFRYLAAGDYWFNEDEADGHEGDNSRLTT</sequence>
<dbReference type="InterPro" id="IPR014756">
    <property type="entry name" value="Ig_E-set"/>
</dbReference>
<reference evidence="1 2" key="1">
    <citation type="submission" date="2024-03" db="EMBL/GenBank/DDBJ databases">
        <title>Whole genome sequencing of Streptomyces racemochromogenes, to identify antimicrobial biosynthetic gene clusters.</title>
        <authorList>
            <person name="Suryawanshi P."/>
            <person name="Krishnaraj P.U."/>
            <person name="Arun Y.P."/>
            <person name="Suryawanshi M.P."/>
            <person name="Rakshit O."/>
        </authorList>
    </citation>
    <scope>NUCLEOTIDE SEQUENCE [LARGE SCALE GENOMIC DNA]</scope>
    <source>
        <strain evidence="1 2">AUDT626</strain>
    </source>
</reference>
<dbReference type="CDD" id="cd07184">
    <property type="entry name" value="E_set_Isoamylase_like_N"/>
    <property type="match status" value="1"/>
</dbReference>
<organism evidence="1 2">
    <name type="scientific">Streptomyces racemochromogenes</name>
    <dbReference type="NCBI Taxonomy" id="67353"/>
    <lineage>
        <taxon>Bacteria</taxon>
        <taxon>Bacillati</taxon>
        <taxon>Actinomycetota</taxon>
        <taxon>Actinomycetes</taxon>
        <taxon>Kitasatosporales</taxon>
        <taxon>Streptomycetaceae</taxon>
        <taxon>Streptomyces</taxon>
    </lineage>
</organism>
<dbReference type="SUPFAM" id="SSF81296">
    <property type="entry name" value="E set domains"/>
    <property type="match status" value="1"/>
</dbReference>
<protein>
    <submittedName>
        <fullName evidence="1">Isoamylase early set domain-containing protein</fullName>
    </submittedName>
</protein>
<comment type="caution">
    <text evidence="1">The sequence shown here is derived from an EMBL/GenBank/DDBJ whole genome shotgun (WGS) entry which is preliminary data.</text>
</comment>
<gene>
    <name evidence="1" type="ORF">WDV06_16610</name>
</gene>
<dbReference type="RefSeq" id="WP_395510516.1">
    <property type="nucleotide sequence ID" value="NZ_JBBDHD010000037.1"/>
</dbReference>
<evidence type="ECO:0000313" key="1">
    <source>
        <dbReference type="EMBL" id="MFH7596701.1"/>
    </source>
</evidence>
<dbReference type="InterPro" id="IPR013783">
    <property type="entry name" value="Ig-like_fold"/>
</dbReference>
<evidence type="ECO:0000313" key="2">
    <source>
        <dbReference type="Proteomes" id="UP001610631"/>
    </source>
</evidence>